<dbReference type="Gene3D" id="3.40.50.1820">
    <property type="entry name" value="alpha/beta hydrolase"/>
    <property type="match status" value="1"/>
</dbReference>
<dbReference type="AlphaFoldDB" id="A0A1L7XPN1"/>
<dbReference type="Gene3D" id="1.20.1440.110">
    <property type="entry name" value="acylaminoacyl peptidase"/>
    <property type="match status" value="1"/>
</dbReference>
<evidence type="ECO:0000313" key="2">
    <source>
        <dbReference type="Proteomes" id="UP000184330"/>
    </source>
</evidence>
<sequence>MFPLSTDKPFHYELLRALALARYHGADINEVLIAASKIIPGDFESFHKELNDLAICTLSRADSINKWYPISAHIPSERILLQAGGFKITTIFYGAGAKKGERKPTLIIGNGFDGAQEEPLHFTGFATLEKGWNTITYEGPRQRSVVRNQGLRFITE</sequence>
<name>A0A1L7XPN1_9HELO</name>
<dbReference type="STRING" id="576137.A0A1L7XPN1"/>
<protein>
    <submittedName>
        <fullName evidence="1">Uncharacterized protein</fullName>
    </submittedName>
</protein>
<organism evidence="1 2">
    <name type="scientific">Phialocephala subalpina</name>
    <dbReference type="NCBI Taxonomy" id="576137"/>
    <lineage>
        <taxon>Eukaryota</taxon>
        <taxon>Fungi</taxon>
        <taxon>Dikarya</taxon>
        <taxon>Ascomycota</taxon>
        <taxon>Pezizomycotina</taxon>
        <taxon>Leotiomycetes</taxon>
        <taxon>Helotiales</taxon>
        <taxon>Mollisiaceae</taxon>
        <taxon>Phialocephala</taxon>
        <taxon>Phialocephala fortinii species complex</taxon>
    </lineage>
</organism>
<dbReference type="SUPFAM" id="SSF53474">
    <property type="entry name" value="alpha/beta-Hydrolases"/>
    <property type="match status" value="1"/>
</dbReference>
<gene>
    <name evidence="1" type="ORF">PAC_16889</name>
</gene>
<proteinExistence type="predicted"/>
<accession>A0A1L7XPN1</accession>
<reference evidence="1 2" key="1">
    <citation type="submission" date="2016-03" db="EMBL/GenBank/DDBJ databases">
        <authorList>
            <person name="Ploux O."/>
        </authorList>
    </citation>
    <scope>NUCLEOTIDE SEQUENCE [LARGE SCALE GENOMIC DNA]</scope>
    <source>
        <strain evidence="1 2">UAMH 11012</strain>
    </source>
</reference>
<dbReference type="InterPro" id="IPR029058">
    <property type="entry name" value="AB_hydrolase_fold"/>
</dbReference>
<keyword evidence="2" id="KW-1185">Reference proteome</keyword>
<dbReference type="EMBL" id="FJOG01000041">
    <property type="protein sequence ID" value="CZR66990.1"/>
    <property type="molecule type" value="Genomic_DNA"/>
</dbReference>
<dbReference type="OrthoDB" id="249703at2759"/>
<evidence type="ECO:0000313" key="1">
    <source>
        <dbReference type="EMBL" id="CZR66990.1"/>
    </source>
</evidence>
<dbReference type="Proteomes" id="UP000184330">
    <property type="component" value="Unassembled WGS sequence"/>
</dbReference>